<evidence type="ECO:0000313" key="19">
    <source>
        <dbReference type="Proteomes" id="UP000694892"/>
    </source>
</evidence>
<dbReference type="PANTHER" id="PTHR47904:SF1">
    <property type="entry name" value="NATURAL CYTOTOXICITY TRIGGERING RECEPTOR 3"/>
    <property type="match status" value="1"/>
</dbReference>
<accession>A0A974HPF5</accession>
<evidence type="ECO:0000256" key="1">
    <source>
        <dbReference type="ARBA" id="ARBA00004251"/>
    </source>
</evidence>
<feature type="transmembrane region" description="Helical" evidence="15">
    <location>
        <begin position="142"/>
        <end position="166"/>
    </location>
</feature>
<dbReference type="SMART" id="SM00409">
    <property type="entry name" value="IG"/>
    <property type="match status" value="1"/>
</dbReference>
<reference evidence="19" key="1">
    <citation type="journal article" date="2016" name="Nature">
        <title>Genome evolution in the allotetraploid frog Xenopus laevis.</title>
        <authorList>
            <person name="Session A.M."/>
            <person name="Uno Y."/>
            <person name="Kwon T."/>
            <person name="Chapman J.A."/>
            <person name="Toyoda A."/>
            <person name="Takahashi S."/>
            <person name="Fukui A."/>
            <person name="Hikosaka A."/>
            <person name="Suzuki A."/>
            <person name="Kondo M."/>
            <person name="van Heeringen S.J."/>
            <person name="Quigley I."/>
            <person name="Heinz S."/>
            <person name="Ogino H."/>
            <person name="Ochi H."/>
            <person name="Hellsten U."/>
            <person name="Lyons J.B."/>
            <person name="Simakov O."/>
            <person name="Putnam N."/>
            <person name="Stites J."/>
            <person name="Kuroki Y."/>
            <person name="Tanaka T."/>
            <person name="Michiue T."/>
            <person name="Watanabe M."/>
            <person name="Bogdanovic O."/>
            <person name="Lister R."/>
            <person name="Georgiou G."/>
            <person name="Paranjpe S.S."/>
            <person name="van Kruijsbergen I."/>
            <person name="Shu S."/>
            <person name="Carlson J."/>
            <person name="Kinoshita T."/>
            <person name="Ohta Y."/>
            <person name="Mawaribuchi S."/>
            <person name="Jenkins J."/>
            <person name="Grimwood J."/>
            <person name="Schmutz J."/>
            <person name="Mitros T."/>
            <person name="Mozaffari S.V."/>
            <person name="Suzuki Y."/>
            <person name="Haramoto Y."/>
            <person name="Yamamoto T.S."/>
            <person name="Takagi C."/>
            <person name="Heald R."/>
            <person name="Miller K."/>
            <person name="Haudenschild C."/>
            <person name="Kitzman J."/>
            <person name="Nakayama T."/>
            <person name="Izutsu Y."/>
            <person name="Robert J."/>
            <person name="Fortriede J."/>
            <person name="Burns K."/>
            <person name="Lotay V."/>
            <person name="Karimi K."/>
            <person name="Yasuoka Y."/>
            <person name="Dichmann D.S."/>
            <person name="Flajnik M.F."/>
            <person name="Houston D.W."/>
            <person name="Shendure J."/>
            <person name="DuPasquier L."/>
            <person name="Vize P.D."/>
            <person name="Zorn A.M."/>
            <person name="Ito M."/>
            <person name="Marcotte E.M."/>
            <person name="Wallingford J.B."/>
            <person name="Ito Y."/>
            <person name="Asashima M."/>
            <person name="Ueno N."/>
            <person name="Matsuda Y."/>
            <person name="Veenstra G.J."/>
            <person name="Fujiyama A."/>
            <person name="Harland R.M."/>
            <person name="Taira M."/>
            <person name="Rokhsar D.S."/>
        </authorList>
    </citation>
    <scope>NUCLEOTIDE SEQUENCE [LARGE SCALE GENOMIC DNA]</scope>
    <source>
        <strain evidence="19">J</strain>
    </source>
</reference>
<evidence type="ECO:0000256" key="15">
    <source>
        <dbReference type="SAM" id="Phobius"/>
    </source>
</evidence>
<keyword evidence="8 15" id="KW-1133">Transmembrane helix</keyword>
<evidence type="ECO:0000256" key="2">
    <source>
        <dbReference type="ARBA" id="ARBA00006531"/>
    </source>
</evidence>
<keyword evidence="7" id="KW-0391">Immunity</keyword>
<dbReference type="Proteomes" id="UP000694892">
    <property type="component" value="Chromosome 4L"/>
</dbReference>
<evidence type="ECO:0000256" key="14">
    <source>
        <dbReference type="ARBA" id="ARBA00032296"/>
    </source>
</evidence>
<organism evidence="18 19">
    <name type="scientific">Xenopus laevis</name>
    <name type="common">African clawed frog</name>
    <dbReference type="NCBI Taxonomy" id="8355"/>
    <lineage>
        <taxon>Eukaryota</taxon>
        <taxon>Metazoa</taxon>
        <taxon>Chordata</taxon>
        <taxon>Craniata</taxon>
        <taxon>Vertebrata</taxon>
        <taxon>Euteleostomi</taxon>
        <taxon>Amphibia</taxon>
        <taxon>Batrachia</taxon>
        <taxon>Anura</taxon>
        <taxon>Pipoidea</taxon>
        <taxon>Pipidae</taxon>
        <taxon>Xenopodinae</taxon>
        <taxon>Xenopus</taxon>
        <taxon>Xenopus</taxon>
    </lineage>
</organism>
<dbReference type="Gene3D" id="2.60.40.10">
    <property type="entry name" value="Immunoglobulins"/>
    <property type="match status" value="1"/>
</dbReference>
<comment type="similarity">
    <text evidence="2">Belongs to the natural cytotoxicity receptor (NCR) family.</text>
</comment>
<evidence type="ECO:0000256" key="11">
    <source>
        <dbReference type="ARBA" id="ARBA00023170"/>
    </source>
</evidence>
<evidence type="ECO:0000256" key="8">
    <source>
        <dbReference type="ARBA" id="ARBA00022989"/>
    </source>
</evidence>
<dbReference type="InterPro" id="IPR043226">
    <property type="entry name" value="NCR3"/>
</dbReference>
<evidence type="ECO:0000259" key="17">
    <source>
        <dbReference type="PROSITE" id="PS50835"/>
    </source>
</evidence>
<evidence type="ECO:0000256" key="12">
    <source>
        <dbReference type="ARBA" id="ARBA00023180"/>
    </source>
</evidence>
<evidence type="ECO:0000256" key="5">
    <source>
        <dbReference type="ARBA" id="ARBA00022692"/>
    </source>
</evidence>
<keyword evidence="10" id="KW-1015">Disulfide bond</keyword>
<keyword evidence="9 15" id="KW-0472">Membrane</keyword>
<comment type="subcellular location">
    <subcellularLocation>
        <location evidence="1">Cell membrane</location>
        <topology evidence="1">Single-pass type I membrane protein</topology>
    </subcellularLocation>
</comment>
<dbReference type="PANTHER" id="PTHR47904">
    <property type="entry name" value="NATURAL CYTOTOXICITY TRIGGERING RECEPTOR 3"/>
    <property type="match status" value="1"/>
</dbReference>
<evidence type="ECO:0000256" key="13">
    <source>
        <dbReference type="ARBA" id="ARBA00023319"/>
    </source>
</evidence>
<name>A0A974HPF5_XENLA</name>
<dbReference type="GO" id="GO:0002429">
    <property type="term" value="P:immune response-activating cell surface receptor signaling pathway"/>
    <property type="evidence" value="ECO:0007669"/>
    <property type="project" value="InterPro"/>
</dbReference>
<dbReference type="Pfam" id="PF07686">
    <property type="entry name" value="V-set"/>
    <property type="match status" value="1"/>
</dbReference>
<dbReference type="InterPro" id="IPR013783">
    <property type="entry name" value="Ig-like_fold"/>
</dbReference>
<dbReference type="InterPro" id="IPR036179">
    <property type="entry name" value="Ig-like_dom_sf"/>
</dbReference>
<dbReference type="PROSITE" id="PS50835">
    <property type="entry name" value="IG_LIKE"/>
    <property type="match status" value="1"/>
</dbReference>
<dbReference type="InterPro" id="IPR013106">
    <property type="entry name" value="Ig_V-set"/>
</dbReference>
<gene>
    <name evidence="18" type="ORF">XELAEV_18023795mg</name>
</gene>
<evidence type="ECO:0000313" key="18">
    <source>
        <dbReference type="EMBL" id="OCT85624.1"/>
    </source>
</evidence>
<dbReference type="GO" id="GO:0045954">
    <property type="term" value="P:positive regulation of natural killer cell mediated cytotoxicity"/>
    <property type="evidence" value="ECO:0007669"/>
    <property type="project" value="InterPro"/>
</dbReference>
<keyword evidence="6 16" id="KW-0732">Signal</keyword>
<feature type="signal peptide" evidence="16">
    <location>
        <begin position="1"/>
        <end position="20"/>
    </location>
</feature>
<keyword evidence="11" id="KW-0675">Receptor</keyword>
<feature type="chain" id="PRO_5036764836" description="Natural cytotoxicity triggering receptor 3" evidence="16">
    <location>
        <begin position="21"/>
        <end position="177"/>
    </location>
</feature>
<protein>
    <recommendedName>
        <fullName evidence="3">Natural cytotoxicity triggering receptor 3</fullName>
    </recommendedName>
    <alternativeName>
        <fullName evidence="14">Natural killer cell p30-related protein</fullName>
    </alternativeName>
</protein>
<evidence type="ECO:0000256" key="3">
    <source>
        <dbReference type="ARBA" id="ARBA00019135"/>
    </source>
</evidence>
<dbReference type="SUPFAM" id="SSF48726">
    <property type="entry name" value="Immunoglobulin"/>
    <property type="match status" value="1"/>
</dbReference>
<evidence type="ECO:0000256" key="4">
    <source>
        <dbReference type="ARBA" id="ARBA00022475"/>
    </source>
</evidence>
<keyword evidence="13" id="KW-0393">Immunoglobulin domain</keyword>
<evidence type="ECO:0000256" key="16">
    <source>
        <dbReference type="SAM" id="SignalP"/>
    </source>
</evidence>
<keyword evidence="12" id="KW-0325">Glycoprotein</keyword>
<dbReference type="GO" id="GO:0005886">
    <property type="term" value="C:plasma membrane"/>
    <property type="evidence" value="ECO:0007669"/>
    <property type="project" value="UniProtKB-SubCell"/>
</dbReference>
<evidence type="ECO:0000256" key="7">
    <source>
        <dbReference type="ARBA" id="ARBA00022859"/>
    </source>
</evidence>
<sequence length="177" mass="19193">MMKGCMSLLLLMVTMQGFLSDIILVSQTPTVSAPVGGIANLQCNYSVNDLQSVIGSYKWTRNAVNGPDVFDSSGPLMGRVRSMKPNDFVKGLANIWLHKVTMNDSGMYFCQVSLLINSMVSGYGNGTFLNVTEVSHSQDNIIILNGIRIAIGALIFVIAVPAFLYCECQGTRDSAQK</sequence>
<evidence type="ECO:0000256" key="6">
    <source>
        <dbReference type="ARBA" id="ARBA00022729"/>
    </source>
</evidence>
<dbReference type="AlphaFoldDB" id="A0A974HPF5"/>
<keyword evidence="5 15" id="KW-0812">Transmembrane</keyword>
<evidence type="ECO:0000256" key="10">
    <source>
        <dbReference type="ARBA" id="ARBA00023157"/>
    </source>
</evidence>
<keyword evidence="4" id="KW-1003">Cell membrane</keyword>
<dbReference type="EMBL" id="CM004472">
    <property type="protein sequence ID" value="OCT85624.1"/>
    <property type="molecule type" value="Genomic_DNA"/>
</dbReference>
<evidence type="ECO:0000256" key="9">
    <source>
        <dbReference type="ARBA" id="ARBA00023136"/>
    </source>
</evidence>
<dbReference type="InterPro" id="IPR003599">
    <property type="entry name" value="Ig_sub"/>
</dbReference>
<dbReference type="InterPro" id="IPR007110">
    <property type="entry name" value="Ig-like_dom"/>
</dbReference>
<feature type="domain" description="Ig-like" evidence="17">
    <location>
        <begin position="20"/>
        <end position="121"/>
    </location>
</feature>
<proteinExistence type="inferred from homology"/>